<organism evidence="2 3">
    <name type="scientific">Mortierella polycephala</name>
    <dbReference type="NCBI Taxonomy" id="41804"/>
    <lineage>
        <taxon>Eukaryota</taxon>
        <taxon>Fungi</taxon>
        <taxon>Fungi incertae sedis</taxon>
        <taxon>Mucoromycota</taxon>
        <taxon>Mortierellomycotina</taxon>
        <taxon>Mortierellomycetes</taxon>
        <taxon>Mortierellales</taxon>
        <taxon>Mortierellaceae</taxon>
        <taxon>Mortierella</taxon>
    </lineage>
</organism>
<feature type="compositionally biased region" description="Basic residues" evidence="1">
    <location>
        <begin position="1176"/>
        <end position="1193"/>
    </location>
</feature>
<feature type="region of interest" description="Disordered" evidence="1">
    <location>
        <begin position="983"/>
        <end position="1010"/>
    </location>
</feature>
<feature type="compositionally biased region" description="Basic and acidic residues" evidence="1">
    <location>
        <begin position="1212"/>
        <end position="1222"/>
    </location>
</feature>
<sequence length="1248" mass="134289">MEPQDERIQDKDKLVSVAAAVALMSVHPEFDLKGPELGAGPSLTMDSQKTDPAFTSPSLSNHNSSRKSTTTTTSSAAGTHCNTTLSPNNPSSRSSSSSTLLSAPAPSLLPPRLPGTPPSNPPPRFFTRPHRRTGDHYSHHHSSAHSSGHGSGQNSSSIGVRSAFKDFVIPAQIILFCSILNALWPTLIRILTTTLEFLALVLSSYSACARRSDDCYFLEPLFHDGQEAIYVGAIQWTLRSVLCVVFLSGLVFVGDKIQKVWHALISSSRQRSCSSWTLENLCSWTLSTPHALWKFVRRLFPWKITRSFTQSPQGRSVPKSRHRQKTSDASAAQHQQRASSNPSDDVISASSSSNPAPVHPRKIVSTNTVDSDTFSAGSGSESKPRSKAKSKKPKVSSDDLQQQQQHAGSTSKASSNALSRSPSCEAVVPSPSSPPQLGNSPDREPPHDIDTSSLSNGKAAPSSEIAAPSSVYGTMDNDDFISTDRRRRRKTKGHKANSAANSSESLVKPTPPQLPSPPRQNQTNTAPQPVHAIESDKCVSSVQSDKRNQPTQSATSSLDTPPKRGNTVDLDRHHQKTLEPCQEISESRQKTTAQTETQDTVVQTTSSLTFVHPLHALNSSSPIVRLKPSHKRSQSAQLPACSPWSMPPPTGNNVKPAQESPLTTFSISCDQLNSSDTTPAATKSSTSAESSISSPKQGQMSKGTESASQSSLWYSPFQSGLDISIESDREQKKHGSRLPSKPKIRVDPAGTQNGLGLGSLLPASSFFESSPRTPRIMPFSQHNTNSSTSGLASDDWSVRARSSSITAPMTPLLESDCRDPMDYFSGSRSASSSRRGSIENNLTESLLSGRARMFASTESNILPSQQGPQYPSISPGRSNIALANSSFLSPNFSPSLEQPTLGTFSSSSSPLLKQSTLGSSSSLENRRLDVGVSAAPAFVNPWERSLPYKPNHSLSEPFLPFGSSSGLNVMDQTAGHDRHTSLLNLMNSSTGSGNGSSSDQLVTPQRQDSEHDAIRRGFLLPSPAQHTKPASSFRPFASVEMSLAAAANQPPPLQDDSMFDFVELSAQEFPKERGSNLEGSSMPVITRTESNERKPKERYRHGRTRSGHHKSSSLGSFFPPLPPVSAPSVDENGTSGIQVNKDGTIDPLSRHIPGSSDHSRSQGSHGQGQGQGYNQGHRHGHGQAHVKQGRHHATGSVNKEGDAGGSLTSSRRGADTDFDQHHRGAIKHHHHQHDSGKAKKSHKKDQHA</sequence>
<dbReference type="OrthoDB" id="2439388at2759"/>
<feature type="compositionally biased region" description="Basic residues" evidence="1">
    <location>
        <begin position="485"/>
        <end position="495"/>
    </location>
</feature>
<feature type="compositionally biased region" description="Low complexity" evidence="1">
    <location>
        <begin position="84"/>
        <end position="106"/>
    </location>
</feature>
<feature type="compositionally biased region" description="Basic residues" evidence="1">
    <location>
        <begin position="734"/>
        <end position="743"/>
    </location>
</feature>
<feature type="region of interest" description="Disordered" evidence="1">
    <location>
        <begin position="626"/>
        <end position="711"/>
    </location>
</feature>
<feature type="compositionally biased region" description="Basic residues" evidence="1">
    <location>
        <begin position="1223"/>
        <end position="1248"/>
    </location>
</feature>
<proteinExistence type="predicted"/>
<feature type="compositionally biased region" description="Basic residues" evidence="1">
    <location>
        <begin position="1096"/>
        <end position="1111"/>
    </location>
</feature>
<feature type="region of interest" description="Disordered" evidence="1">
    <location>
        <begin position="728"/>
        <end position="757"/>
    </location>
</feature>
<feature type="compositionally biased region" description="Polar residues" evidence="1">
    <location>
        <begin position="398"/>
        <end position="422"/>
    </location>
</feature>
<comment type="caution">
    <text evidence="2">The sequence shown here is derived from an EMBL/GenBank/DDBJ whole genome shotgun (WGS) entry which is preliminary data.</text>
</comment>
<feature type="region of interest" description="Disordered" evidence="1">
    <location>
        <begin position="903"/>
        <end position="922"/>
    </location>
</feature>
<feature type="compositionally biased region" description="Polar residues" evidence="1">
    <location>
        <begin position="53"/>
        <end position="63"/>
    </location>
</feature>
<feature type="compositionally biased region" description="Low complexity" evidence="1">
    <location>
        <begin position="674"/>
        <end position="694"/>
    </location>
</feature>
<gene>
    <name evidence="2" type="ORF">BG011_000488</name>
</gene>
<feature type="compositionally biased region" description="Polar residues" evidence="1">
    <location>
        <begin position="538"/>
        <end position="559"/>
    </location>
</feature>
<evidence type="ECO:0000256" key="1">
    <source>
        <dbReference type="SAM" id="MobiDB-lite"/>
    </source>
</evidence>
<reference evidence="2" key="1">
    <citation type="journal article" date="2020" name="Fungal Divers.">
        <title>Resolving the Mortierellaceae phylogeny through synthesis of multi-gene phylogenetics and phylogenomics.</title>
        <authorList>
            <person name="Vandepol N."/>
            <person name="Liber J."/>
            <person name="Desiro A."/>
            <person name="Na H."/>
            <person name="Kennedy M."/>
            <person name="Barry K."/>
            <person name="Grigoriev I.V."/>
            <person name="Miller A.N."/>
            <person name="O'Donnell K."/>
            <person name="Stajich J.E."/>
            <person name="Bonito G."/>
        </authorList>
    </citation>
    <scope>NUCLEOTIDE SEQUENCE</scope>
    <source>
        <strain evidence="2">KOD948</strain>
    </source>
</reference>
<feature type="compositionally biased region" description="Pro residues" evidence="1">
    <location>
        <begin position="509"/>
        <end position="518"/>
    </location>
</feature>
<dbReference type="Proteomes" id="UP000726737">
    <property type="component" value="Unassembled WGS sequence"/>
</dbReference>
<dbReference type="AlphaFoldDB" id="A0A9P6UAZ5"/>
<feature type="compositionally biased region" description="Polar residues" evidence="1">
    <location>
        <begin position="695"/>
        <end position="711"/>
    </location>
</feature>
<feature type="compositionally biased region" description="Basic and acidic residues" evidence="1">
    <location>
        <begin position="441"/>
        <end position="450"/>
    </location>
</feature>
<feature type="region of interest" description="Disordered" evidence="1">
    <location>
        <begin position="27"/>
        <end position="155"/>
    </location>
</feature>
<feature type="compositionally biased region" description="Basic residues" evidence="1">
    <location>
        <begin position="385"/>
        <end position="394"/>
    </location>
</feature>
<name>A0A9P6UAZ5_9FUNG</name>
<feature type="compositionally biased region" description="Low complexity" evidence="1">
    <location>
        <begin position="327"/>
        <end position="356"/>
    </location>
</feature>
<feature type="region of interest" description="Disordered" evidence="1">
    <location>
        <begin position="309"/>
        <end position="598"/>
    </location>
</feature>
<feature type="compositionally biased region" description="Low complexity" evidence="1">
    <location>
        <begin position="459"/>
        <end position="470"/>
    </location>
</feature>
<evidence type="ECO:0000313" key="3">
    <source>
        <dbReference type="Proteomes" id="UP000726737"/>
    </source>
</evidence>
<feature type="region of interest" description="Disordered" evidence="1">
    <location>
        <begin position="1070"/>
        <end position="1248"/>
    </location>
</feature>
<feature type="compositionally biased region" description="Pro residues" evidence="1">
    <location>
        <begin position="107"/>
        <end position="124"/>
    </location>
</feature>
<feature type="compositionally biased region" description="Low complexity" evidence="1">
    <location>
        <begin position="144"/>
        <end position="155"/>
    </location>
</feature>
<feature type="compositionally biased region" description="Polar residues" evidence="1">
    <location>
        <begin position="364"/>
        <end position="379"/>
    </location>
</feature>
<feature type="compositionally biased region" description="Polar residues" evidence="1">
    <location>
        <begin position="651"/>
        <end position="673"/>
    </location>
</feature>
<feature type="compositionally biased region" description="Low complexity" evidence="1">
    <location>
        <begin position="66"/>
        <end position="75"/>
    </location>
</feature>
<feature type="compositionally biased region" description="Low complexity" evidence="1">
    <location>
        <begin position="983"/>
        <end position="998"/>
    </location>
</feature>
<protein>
    <submittedName>
        <fullName evidence="2">Uncharacterized protein</fullName>
    </submittedName>
</protein>
<evidence type="ECO:0000313" key="2">
    <source>
        <dbReference type="EMBL" id="KAG0266873.1"/>
    </source>
</evidence>
<keyword evidence="3" id="KW-1185">Reference proteome</keyword>
<accession>A0A9P6UAZ5</accession>
<dbReference type="EMBL" id="JAAAJA010000011">
    <property type="protein sequence ID" value="KAG0266873.1"/>
    <property type="molecule type" value="Genomic_DNA"/>
</dbReference>